<dbReference type="GO" id="GO:0005829">
    <property type="term" value="C:cytosol"/>
    <property type="evidence" value="ECO:0007669"/>
    <property type="project" value="TreeGrafter"/>
</dbReference>
<dbReference type="InterPro" id="IPR006334">
    <property type="entry name" value="Glut_cys_ligase"/>
</dbReference>
<dbReference type="AlphaFoldDB" id="A0A385ADL8"/>
<comment type="cofactor">
    <cofactor evidence="2">
        <name>Mg(2+)</name>
        <dbReference type="ChEBI" id="CHEBI:18420"/>
    </cofactor>
</comment>
<evidence type="ECO:0000256" key="4">
    <source>
        <dbReference type="ARBA" id="ARBA00022598"/>
    </source>
</evidence>
<dbReference type="PROSITE" id="PS50975">
    <property type="entry name" value="ATP_GRASP"/>
    <property type="match status" value="1"/>
</dbReference>
<evidence type="ECO:0000313" key="15">
    <source>
        <dbReference type="EMBL" id="AXN35760.1"/>
    </source>
</evidence>
<dbReference type="PANTHER" id="PTHR38761:SF1">
    <property type="entry name" value="GLUTAMATE--CYSTEINE LIGASE"/>
    <property type="match status" value="1"/>
</dbReference>
<evidence type="ECO:0000259" key="14">
    <source>
        <dbReference type="PROSITE" id="PS50975"/>
    </source>
</evidence>
<dbReference type="GO" id="GO:0005524">
    <property type="term" value="F:ATP binding"/>
    <property type="evidence" value="ECO:0007669"/>
    <property type="project" value="UniProtKB-UniRule"/>
</dbReference>
<accession>A0A385ADL8</accession>
<sequence>MPNQLFENIKQLRLTPLLNQGAFGVEKEGQRVTGLGALSQQPHPSELGSRTFHPYIATDFAEMQTELVTDTFEQTVDVQQQLLALEQVLQSSMADSEYIWPLSMPPLLPDDELTIPISEYTPAVKAYRDYLTKRYGRRLQMVSGIHYNFSLSSTLIVRLFDEYYHDHYVSLKDFSDALYIQIAQNYVRYHYVLTYLFGASPIAEPGFLEDMTKLPEHPVRSLRSSELFGYSNKQLLIHFDSVAAYVDSMRQAIANGDLISEREFYGTVRLRSHSLDQMLETGVDYLEFRGFDINPYTATGIDQQQLDFLHLFFMYLLSLPKLSGDLATQIQTGRQLNDTVALENPLQPSQLQTQLKTVMADLAQFITDYHLNERFKQAWTVMNERVQDHRQTLSYRLTQAIEEDSLKAFALKQAKRFKCELTETPYQLQGYTDMELSTQMLMFDAFQKGLHVAVLDRDEQFIELTYQHHHELVKNGNITSLDRLISGPLVDNKVVTKILLASHGMRVPAGAEYTALETAVADYQAAFGQRAIVIKPKHSNMGAGITTFLTRPSEADFIAAFKLAQTYDQQILVEEFIAGSEYRFLVMNHKVQAVLERIPANVVGDGRSTIAQLVAKKNDNPLRGEAHLTPLQNIRLSERELLMLKQQGYRPEDVPLRGSQVFLLQNSNVSNGGDSVDVTDEMDQSYFAIAEQAADILNLNITGIDIIVPNLYQPYDPEHPEMAVVLEANYNPAMLMHLFPMMGQARRVSMTVLQLLFPELAIETD</sequence>
<evidence type="ECO:0000256" key="10">
    <source>
        <dbReference type="ARBA" id="ARBA00023211"/>
    </source>
</evidence>
<keyword evidence="10" id="KW-0464">Manganese</keyword>
<dbReference type="SUPFAM" id="SSF55931">
    <property type="entry name" value="Glutamine synthetase/guanido kinase"/>
    <property type="match status" value="1"/>
</dbReference>
<comment type="subunit">
    <text evidence="13">Monomer.</text>
</comment>
<keyword evidence="5 13" id="KW-0317">Glutathione biosynthesis</keyword>
<proteinExistence type="inferred from homology"/>
<evidence type="ECO:0000256" key="9">
    <source>
        <dbReference type="ARBA" id="ARBA00022842"/>
    </source>
</evidence>
<evidence type="ECO:0000256" key="6">
    <source>
        <dbReference type="ARBA" id="ARBA00022723"/>
    </source>
</evidence>
<comment type="pathway">
    <text evidence="3 13">Sulfur metabolism; glutathione biosynthesis; glutathione from L-cysteine and L-glutamate: step 1/2.</text>
</comment>
<comment type="cofactor">
    <cofactor evidence="1">
        <name>Mn(2+)</name>
        <dbReference type="ChEBI" id="CHEBI:29035"/>
    </cofactor>
</comment>
<keyword evidence="9" id="KW-0460">Magnesium</keyword>
<dbReference type="Pfam" id="PF04262">
    <property type="entry name" value="Glu_cys_ligase"/>
    <property type="match status" value="1"/>
</dbReference>
<dbReference type="InterPro" id="IPR011761">
    <property type="entry name" value="ATP-grasp"/>
</dbReference>
<protein>
    <recommendedName>
        <fullName evidence="13">Glutathione biosynthesis bifunctional protein GshAB</fullName>
    </recommendedName>
    <alternativeName>
        <fullName evidence="13">Gamma-GCS-GS</fullName>
        <shortName evidence="13">GCS-GS</shortName>
    </alternativeName>
    <domain>
        <recommendedName>
            <fullName evidence="13">Glutamate--cysteine ligase</fullName>
            <ecNumber evidence="13">6.3.2.2</ecNumber>
        </recommendedName>
        <alternativeName>
            <fullName evidence="13">Gamma-ECS</fullName>
            <shortName evidence="13">GCS</shortName>
        </alternativeName>
        <alternativeName>
            <fullName evidence="13">Gamma-glutamylcysteine synthetase</fullName>
        </alternativeName>
    </domain>
    <domain>
        <recommendedName>
            <fullName evidence="13">Glutathione synthetase</fullName>
            <ecNumber evidence="13">6.3.2.3</ecNumber>
        </recommendedName>
        <alternativeName>
            <fullName evidence="13">GSH synthetase</fullName>
            <shortName evidence="13">GS</shortName>
            <shortName evidence="13">GSH-S</shortName>
            <shortName evidence="13">GSHase</shortName>
        </alternativeName>
        <alternativeName>
            <fullName evidence="13">Glutathione synthase</fullName>
        </alternativeName>
    </domain>
</protein>
<comment type="function">
    <text evidence="13">Synthesizes glutathione from L-glutamate and L-cysteine via gamma-L-glutamyl-L-cysteine.</text>
</comment>
<dbReference type="NCBIfam" id="TIGR01435">
    <property type="entry name" value="glu_cys_lig_rel"/>
    <property type="match status" value="1"/>
</dbReference>
<dbReference type="Pfam" id="PF18419">
    <property type="entry name" value="ATP-grasp_6"/>
    <property type="match status" value="1"/>
</dbReference>
<gene>
    <name evidence="13" type="primary">gshAB</name>
    <name evidence="13" type="synonym">gshF</name>
    <name evidence="15" type="ORF">DT351_05035</name>
</gene>
<dbReference type="GO" id="GO:0004363">
    <property type="term" value="F:glutathione synthase activity"/>
    <property type="evidence" value="ECO:0007669"/>
    <property type="project" value="UniProtKB-UniRule"/>
</dbReference>
<comment type="pathway">
    <text evidence="13">Sulfur metabolism; glutathione biosynthesis; glutathione from L-cysteine and L-glutamate: step 2/2.</text>
</comment>
<dbReference type="Proteomes" id="UP000257607">
    <property type="component" value="Chromosome"/>
</dbReference>
<comment type="catalytic activity">
    <reaction evidence="12 13">
        <text>L-cysteine + L-glutamate + ATP = gamma-L-glutamyl-L-cysteine + ADP + phosphate + H(+)</text>
        <dbReference type="Rhea" id="RHEA:13285"/>
        <dbReference type="ChEBI" id="CHEBI:15378"/>
        <dbReference type="ChEBI" id="CHEBI:29985"/>
        <dbReference type="ChEBI" id="CHEBI:30616"/>
        <dbReference type="ChEBI" id="CHEBI:35235"/>
        <dbReference type="ChEBI" id="CHEBI:43474"/>
        <dbReference type="ChEBI" id="CHEBI:58173"/>
        <dbReference type="ChEBI" id="CHEBI:456216"/>
        <dbReference type="EC" id="6.3.2.2"/>
    </reaction>
</comment>
<dbReference type="GO" id="GO:0046872">
    <property type="term" value="F:metal ion binding"/>
    <property type="evidence" value="ECO:0007669"/>
    <property type="project" value="UniProtKB-KW"/>
</dbReference>
<keyword evidence="8 13" id="KW-0067">ATP-binding</keyword>
<evidence type="ECO:0000313" key="16">
    <source>
        <dbReference type="Proteomes" id="UP000257607"/>
    </source>
</evidence>
<feature type="region of interest" description="Glutamate--cysteine ligase" evidence="13">
    <location>
        <begin position="1"/>
        <end position="341"/>
    </location>
</feature>
<dbReference type="EC" id="6.3.2.3" evidence="13"/>
<evidence type="ECO:0000256" key="5">
    <source>
        <dbReference type="ARBA" id="ARBA00022684"/>
    </source>
</evidence>
<dbReference type="Gene3D" id="3.30.470.20">
    <property type="entry name" value="ATP-grasp fold, B domain"/>
    <property type="match status" value="2"/>
</dbReference>
<dbReference type="InterPro" id="IPR014746">
    <property type="entry name" value="Gln_synth/guanido_kin_cat_dom"/>
</dbReference>
<dbReference type="EC" id="6.3.2.2" evidence="13"/>
<dbReference type="SUPFAM" id="SSF56059">
    <property type="entry name" value="Glutathione synthetase ATP-binding domain-like"/>
    <property type="match status" value="1"/>
</dbReference>
<dbReference type="PANTHER" id="PTHR38761">
    <property type="entry name" value="GLUTAMATE--CYSTEINE LIGASE"/>
    <property type="match status" value="1"/>
</dbReference>
<dbReference type="UniPathway" id="UPA00142">
    <property type="reaction ID" value="UER00209"/>
</dbReference>
<keyword evidence="7 13" id="KW-0547">Nucleotide-binding</keyword>
<dbReference type="HAMAP" id="MF_00782">
    <property type="entry name" value="Glut_biosynth"/>
    <property type="match status" value="1"/>
</dbReference>
<dbReference type="GO" id="GO:0004357">
    <property type="term" value="F:glutamate-cysteine ligase activity"/>
    <property type="evidence" value="ECO:0007669"/>
    <property type="project" value="UniProtKB-UniRule"/>
</dbReference>
<dbReference type="InterPro" id="IPR006335">
    <property type="entry name" value="Glut_biosynth"/>
</dbReference>
<evidence type="ECO:0000256" key="13">
    <source>
        <dbReference type="HAMAP-Rule" id="MF_00782"/>
    </source>
</evidence>
<evidence type="ECO:0000256" key="2">
    <source>
        <dbReference type="ARBA" id="ARBA00001946"/>
    </source>
</evidence>
<comment type="similarity">
    <text evidence="13">In the N-terminal section; belongs to the glutamate--cysteine ligase type 1 family. Type 2 subfamily.</text>
</comment>
<evidence type="ECO:0000256" key="11">
    <source>
        <dbReference type="ARBA" id="ARBA00023268"/>
    </source>
</evidence>
<evidence type="ECO:0000256" key="3">
    <source>
        <dbReference type="ARBA" id="ARBA00005006"/>
    </source>
</evidence>
<keyword evidence="11 13" id="KW-0511">Multifunctional enzyme</keyword>
<evidence type="ECO:0000256" key="7">
    <source>
        <dbReference type="ARBA" id="ARBA00022741"/>
    </source>
</evidence>
<dbReference type="InterPro" id="IPR040657">
    <property type="entry name" value="GshAB_ATP-grasp"/>
</dbReference>
<dbReference type="NCBIfam" id="NF002688">
    <property type="entry name" value="PRK02471.1"/>
    <property type="match status" value="1"/>
</dbReference>
<evidence type="ECO:0000256" key="12">
    <source>
        <dbReference type="ARBA" id="ARBA00048819"/>
    </source>
</evidence>
<dbReference type="EMBL" id="CP031003">
    <property type="protein sequence ID" value="AXN35760.1"/>
    <property type="molecule type" value="Genomic_DNA"/>
</dbReference>
<dbReference type="Gene3D" id="3.30.590.20">
    <property type="match status" value="1"/>
</dbReference>
<keyword evidence="6" id="KW-0479">Metal-binding</keyword>
<reference evidence="15 16" key="1">
    <citation type="submission" date="2018-07" db="EMBL/GenBank/DDBJ databases">
        <title>Lactobacillus curvatus genome sequence.</title>
        <authorList>
            <person name="Prechtl R."/>
        </authorList>
    </citation>
    <scope>NUCLEOTIDE SEQUENCE [LARGE SCALE GENOMIC DNA]</scope>
    <source>
        <strain evidence="15 16">TMW 1.1928</strain>
    </source>
</reference>
<evidence type="ECO:0000256" key="8">
    <source>
        <dbReference type="ARBA" id="ARBA00022840"/>
    </source>
</evidence>
<name>A0A385ADL8_LATCU</name>
<organism evidence="15 16">
    <name type="scientific">Latilactobacillus curvatus</name>
    <name type="common">Lactobacillus curvatus</name>
    <dbReference type="NCBI Taxonomy" id="28038"/>
    <lineage>
        <taxon>Bacteria</taxon>
        <taxon>Bacillati</taxon>
        <taxon>Bacillota</taxon>
        <taxon>Bacilli</taxon>
        <taxon>Lactobacillales</taxon>
        <taxon>Lactobacillaceae</taxon>
        <taxon>Latilactobacillus</taxon>
    </lineage>
</organism>
<dbReference type="InterPro" id="IPR007370">
    <property type="entry name" value="Glu_cys_ligase"/>
</dbReference>
<comment type="catalytic activity">
    <reaction evidence="13">
        <text>gamma-L-glutamyl-L-cysteine + glycine + ATP = glutathione + ADP + phosphate + H(+)</text>
        <dbReference type="Rhea" id="RHEA:13557"/>
        <dbReference type="ChEBI" id="CHEBI:15378"/>
        <dbReference type="ChEBI" id="CHEBI:30616"/>
        <dbReference type="ChEBI" id="CHEBI:43474"/>
        <dbReference type="ChEBI" id="CHEBI:57305"/>
        <dbReference type="ChEBI" id="CHEBI:57925"/>
        <dbReference type="ChEBI" id="CHEBI:58173"/>
        <dbReference type="ChEBI" id="CHEBI:456216"/>
        <dbReference type="EC" id="6.3.2.3"/>
    </reaction>
</comment>
<evidence type="ECO:0000256" key="1">
    <source>
        <dbReference type="ARBA" id="ARBA00001936"/>
    </source>
</evidence>
<dbReference type="RefSeq" id="WP_076789453.1">
    <property type="nucleotide sequence ID" value="NZ_CP015493.1"/>
</dbReference>
<keyword evidence="4 13" id="KW-0436">Ligase</keyword>
<feature type="domain" description="ATP-grasp" evidence="14">
    <location>
        <begin position="497"/>
        <end position="761"/>
    </location>
</feature>